<dbReference type="PANTHER" id="PTHR48081:SF8">
    <property type="entry name" value="ALPHA_BETA HYDROLASE FOLD-3 DOMAIN-CONTAINING PROTEIN-RELATED"/>
    <property type="match status" value="1"/>
</dbReference>
<dbReference type="GO" id="GO:0072330">
    <property type="term" value="P:monocarboxylic acid biosynthetic process"/>
    <property type="evidence" value="ECO:0007669"/>
    <property type="project" value="UniProtKB-ARBA"/>
</dbReference>
<dbReference type="Pfam" id="PF07859">
    <property type="entry name" value="Abhydrolase_3"/>
    <property type="match status" value="1"/>
</dbReference>
<evidence type="ECO:0000259" key="2">
    <source>
        <dbReference type="Pfam" id="PF07859"/>
    </source>
</evidence>
<dbReference type="Proteomes" id="UP001227192">
    <property type="component" value="Unassembled WGS sequence"/>
</dbReference>
<reference evidence="3" key="2">
    <citation type="journal article" date="2016" name="Fungal Biol.">
        <title>Ochratoxin A production by Penicillium thymicola.</title>
        <authorList>
            <person name="Nguyen H.D.T."/>
            <person name="McMullin D.R."/>
            <person name="Ponomareva E."/>
            <person name="Riley R."/>
            <person name="Pomraning K.R."/>
            <person name="Baker S.E."/>
            <person name="Seifert K.A."/>
        </authorList>
    </citation>
    <scope>NUCLEOTIDE SEQUENCE</scope>
    <source>
        <strain evidence="3">DAOM 180753</strain>
    </source>
</reference>
<keyword evidence="1" id="KW-0378">Hydrolase</keyword>
<dbReference type="EMBL" id="LACB01000261">
    <property type="protein sequence ID" value="KAJ9485531.1"/>
    <property type="molecule type" value="Genomic_DNA"/>
</dbReference>
<proteinExistence type="predicted"/>
<dbReference type="GO" id="GO:0017000">
    <property type="term" value="P:antibiotic biosynthetic process"/>
    <property type="evidence" value="ECO:0007669"/>
    <property type="project" value="UniProtKB-ARBA"/>
</dbReference>
<dbReference type="InterPro" id="IPR050300">
    <property type="entry name" value="GDXG_lipolytic_enzyme"/>
</dbReference>
<dbReference type="AlphaFoldDB" id="A0AAI9X669"/>
<name>A0AAI9X669_PENTH</name>
<dbReference type="Gene3D" id="3.40.50.1820">
    <property type="entry name" value="alpha/beta hydrolase"/>
    <property type="match status" value="1"/>
</dbReference>
<dbReference type="PANTHER" id="PTHR48081">
    <property type="entry name" value="AB HYDROLASE SUPERFAMILY PROTEIN C4A8.06C"/>
    <property type="match status" value="1"/>
</dbReference>
<feature type="domain" description="Alpha/beta hydrolase fold-3" evidence="2">
    <location>
        <begin position="89"/>
        <end position="296"/>
    </location>
</feature>
<protein>
    <recommendedName>
        <fullName evidence="2">Alpha/beta hydrolase fold-3 domain-containing protein</fullName>
    </recommendedName>
</protein>
<organism evidence="3 4">
    <name type="scientific">Penicillium thymicola</name>
    <dbReference type="NCBI Taxonomy" id="293382"/>
    <lineage>
        <taxon>Eukaryota</taxon>
        <taxon>Fungi</taxon>
        <taxon>Dikarya</taxon>
        <taxon>Ascomycota</taxon>
        <taxon>Pezizomycotina</taxon>
        <taxon>Eurotiomycetes</taxon>
        <taxon>Eurotiomycetidae</taxon>
        <taxon>Eurotiales</taxon>
        <taxon>Aspergillaceae</taxon>
        <taxon>Penicillium</taxon>
    </lineage>
</organism>
<evidence type="ECO:0000256" key="1">
    <source>
        <dbReference type="ARBA" id="ARBA00022801"/>
    </source>
</evidence>
<gene>
    <name evidence="3" type="ORF">VN97_g7823</name>
</gene>
<keyword evidence="4" id="KW-1185">Reference proteome</keyword>
<evidence type="ECO:0000313" key="3">
    <source>
        <dbReference type="EMBL" id="KAJ9485531.1"/>
    </source>
</evidence>
<reference evidence="3" key="1">
    <citation type="submission" date="2015-06" db="EMBL/GenBank/DDBJ databases">
        <authorList>
            <person name="Nguyen H."/>
        </authorList>
    </citation>
    <scope>NUCLEOTIDE SEQUENCE</scope>
    <source>
        <strain evidence="3">DAOM 180753</strain>
    </source>
</reference>
<sequence>MSTATPHEMFRPPYDPALQPKLDALDLSFFDTIDKIRAVTSGFSAETVLAGVPHMQHAEYVADSLDGPVILSVFTSKSSTNRSRPAVYIIHGGGQIAGDRFSAIDSIIRFFEGIDIVAISVEYRLAPEHPAPAALNDSYAGLVWVADHAAELGIDPAQIMILGISGGGPIAAGCSLLARQNQHPTLNLLAQMLIAPMLDDRGQTVSAKQFEHVGPWCGVTNQMAWDCVLGRDRPAQVDYMVAPARATDLTGLPPTFIDVGETEVFRDEAIAYASLLWKCGVSTELHVWRGAFHGFEMQMLGVPEDSQTAVARASIAAKKSWIRRVLKVVAPIYLPR</sequence>
<dbReference type="GO" id="GO:0016787">
    <property type="term" value="F:hydrolase activity"/>
    <property type="evidence" value="ECO:0007669"/>
    <property type="project" value="UniProtKB-KW"/>
</dbReference>
<dbReference type="InterPro" id="IPR029058">
    <property type="entry name" value="AB_hydrolase_fold"/>
</dbReference>
<dbReference type="SUPFAM" id="SSF53474">
    <property type="entry name" value="alpha/beta-Hydrolases"/>
    <property type="match status" value="1"/>
</dbReference>
<comment type="caution">
    <text evidence="3">The sequence shown here is derived from an EMBL/GenBank/DDBJ whole genome shotgun (WGS) entry which is preliminary data.</text>
</comment>
<dbReference type="InterPro" id="IPR013094">
    <property type="entry name" value="AB_hydrolase_3"/>
</dbReference>
<accession>A0AAI9X669</accession>
<evidence type="ECO:0000313" key="4">
    <source>
        <dbReference type="Proteomes" id="UP001227192"/>
    </source>
</evidence>